<feature type="compositionally biased region" description="Low complexity" evidence="2">
    <location>
        <begin position="270"/>
        <end position="281"/>
    </location>
</feature>
<comment type="caution">
    <text evidence="4">The sequence shown here is derived from an EMBL/GenBank/DDBJ whole genome shotgun (WGS) entry which is preliminary data.</text>
</comment>
<feature type="compositionally biased region" description="Gly residues" evidence="2">
    <location>
        <begin position="260"/>
        <end position="269"/>
    </location>
</feature>
<comment type="subcellular location">
    <subcellularLocation>
        <location evidence="1">Cell envelope</location>
    </subcellularLocation>
</comment>
<dbReference type="Gene3D" id="2.60.40.4270">
    <property type="entry name" value="Listeria-Bacteroides repeat domain"/>
    <property type="match status" value="1"/>
</dbReference>
<feature type="domain" description="SLH" evidence="3">
    <location>
        <begin position="617"/>
        <end position="671"/>
    </location>
</feature>
<protein>
    <recommendedName>
        <fullName evidence="3">SLH domain-containing protein</fullName>
    </recommendedName>
</protein>
<sequence>MAFSSIKGSLVISGGTASSSNDVATVDSYYTGLNAPTLTMTGGTVTSTSINVLSSAISAGGKTVITGGTITAASGNQVYLNNAVVVYRSDLLTTIASDSLSASIAVDPSKTYAMPTETEGLTATGYSATTGNVTARWAVLYSGEGTGVWVDYTYSTYSGTSSGSWRVSYPAVQVVSGRHSLTYSANGGTGAATPVNTVYKGQSYTVSANAFTRTNYTFTGWNTEADGKGTPYAVGQTLTGGPGSDDIVLYAQWSPTGSGSNPGGGGGGVSTPTTTAPTASGATATTTVTAQTGTNGTASASVTQTQVTSAIEKAQAAAKSSGEAPSVEIHVSGGSNATAVQTTIPKAAVQAMVSGKMDSLTLSGPVAAMTFDAQAISAIAGAASGDVAFASSKVDNSSLSNAARQTVGNHPVYNFSVTSGGSTISQFGGAVTVSVPYAPAAGENPDAIVAYYINANGEPELMHNCHYDAQTGTLVFTTTHFSTYAVGYHKVAFSDVAEDAWCYDAVTFLAARGITGGTTETAFNPNATLTRGQFITLVMRAYGIEPDESAADNFSDAGDTYYTGYLAAAKRLGISNGVGGNKFAPKQAVSRQQMFTLLYNALKAIDQLPEGASGKTLSDFTESANIASYAQEAMESLVKSGAVSGSNGNLRPTATTTRAQMAQVLYNLLAK</sequence>
<accession>A0A644ZI33</accession>
<evidence type="ECO:0000256" key="1">
    <source>
        <dbReference type="ARBA" id="ARBA00004196"/>
    </source>
</evidence>
<dbReference type="EMBL" id="VSSQ01007965">
    <property type="protein sequence ID" value="MPM37484.1"/>
    <property type="molecule type" value="Genomic_DNA"/>
</dbReference>
<dbReference type="NCBIfam" id="TIGR02543">
    <property type="entry name" value="List_Bact_rpt"/>
    <property type="match status" value="1"/>
</dbReference>
<dbReference type="Pfam" id="PF09479">
    <property type="entry name" value="Flg_new"/>
    <property type="match status" value="1"/>
</dbReference>
<feature type="domain" description="SLH" evidence="3">
    <location>
        <begin position="553"/>
        <end position="612"/>
    </location>
</feature>
<evidence type="ECO:0000313" key="4">
    <source>
        <dbReference type="EMBL" id="MPM37484.1"/>
    </source>
</evidence>
<dbReference type="PROSITE" id="PS51272">
    <property type="entry name" value="SLH"/>
    <property type="match status" value="3"/>
</dbReference>
<dbReference type="InterPro" id="IPR013378">
    <property type="entry name" value="InlB-like_B-rpt"/>
</dbReference>
<feature type="domain" description="SLH" evidence="3">
    <location>
        <begin position="489"/>
        <end position="552"/>
    </location>
</feature>
<name>A0A644ZI33_9ZZZZ</name>
<evidence type="ECO:0000259" key="3">
    <source>
        <dbReference type="PROSITE" id="PS51272"/>
    </source>
</evidence>
<dbReference type="Pfam" id="PF00395">
    <property type="entry name" value="SLH"/>
    <property type="match status" value="3"/>
</dbReference>
<gene>
    <name evidence="4" type="ORF">SDC9_84101</name>
</gene>
<organism evidence="4">
    <name type="scientific">bioreactor metagenome</name>
    <dbReference type="NCBI Taxonomy" id="1076179"/>
    <lineage>
        <taxon>unclassified sequences</taxon>
        <taxon>metagenomes</taxon>
        <taxon>ecological metagenomes</taxon>
    </lineage>
</organism>
<reference evidence="4" key="1">
    <citation type="submission" date="2019-08" db="EMBL/GenBank/DDBJ databases">
        <authorList>
            <person name="Kucharzyk K."/>
            <person name="Murdoch R.W."/>
            <person name="Higgins S."/>
            <person name="Loffler F."/>
        </authorList>
    </citation>
    <scope>NUCLEOTIDE SEQUENCE</scope>
</reference>
<evidence type="ECO:0000256" key="2">
    <source>
        <dbReference type="SAM" id="MobiDB-lite"/>
    </source>
</evidence>
<dbReference type="InterPro" id="IPR001119">
    <property type="entry name" value="SLH_dom"/>
</dbReference>
<dbReference type="InterPro" id="IPR042229">
    <property type="entry name" value="Listeria/Bacterioides_rpt_sf"/>
</dbReference>
<dbReference type="GO" id="GO:0030313">
    <property type="term" value="C:cell envelope"/>
    <property type="evidence" value="ECO:0007669"/>
    <property type="project" value="UniProtKB-SubCell"/>
</dbReference>
<dbReference type="AlphaFoldDB" id="A0A644ZI33"/>
<feature type="region of interest" description="Disordered" evidence="2">
    <location>
        <begin position="253"/>
        <end position="281"/>
    </location>
</feature>
<proteinExistence type="predicted"/>